<keyword evidence="2" id="KW-1185">Reference proteome</keyword>
<proteinExistence type="predicted"/>
<organism evidence="1 2">
    <name type="scientific">Trametes sanguinea</name>
    <dbReference type="NCBI Taxonomy" id="158606"/>
    <lineage>
        <taxon>Eukaryota</taxon>
        <taxon>Fungi</taxon>
        <taxon>Dikarya</taxon>
        <taxon>Basidiomycota</taxon>
        <taxon>Agaricomycotina</taxon>
        <taxon>Agaricomycetes</taxon>
        <taxon>Polyporales</taxon>
        <taxon>Polyporaceae</taxon>
        <taxon>Trametes</taxon>
    </lineage>
</organism>
<dbReference type="Proteomes" id="UP001144978">
    <property type="component" value="Unassembled WGS sequence"/>
</dbReference>
<name>A0ACC1Q2X7_9APHY</name>
<accession>A0ACC1Q2X7</accession>
<comment type="caution">
    <text evidence="1">The sequence shown here is derived from an EMBL/GenBank/DDBJ whole genome shotgun (WGS) entry which is preliminary data.</text>
</comment>
<sequence length="326" mass="37256">MAHTLRNPIAFAGSRSVWPTRKSTVVPSTPSSKSIPVMSNTASQSNASEPSTAIEGQGTAPSDQVVAQRPESVTYELRPLGWKDRVARVAPLHKLKSFEYMTQEEFALNTAYRHALRPIRHAELPESWRLRVGVPILIYGVYVDCPKETIVARARHAARELGESLDDRPSNEAIRRIMDEYLAKMINVPVWSASGKSLLDIFFRDHVWLPPRHVEGGELSNTRFYGICVNQMDVKNRNELFTKPENTLLFVKPLEKAWGLARGQLEAKWYFAWPCHCPEYVLLAMFAEERSEELTLSPLRRLHNWQSVDRMLEEIGMPDSLKNRNY</sequence>
<gene>
    <name evidence="1" type="ORF">NUW54_g3569</name>
</gene>
<protein>
    <submittedName>
        <fullName evidence="1">Uncharacterized protein</fullName>
    </submittedName>
</protein>
<evidence type="ECO:0000313" key="1">
    <source>
        <dbReference type="EMBL" id="KAJ3007378.1"/>
    </source>
</evidence>
<dbReference type="EMBL" id="JANSHE010000755">
    <property type="protein sequence ID" value="KAJ3007378.1"/>
    <property type="molecule type" value="Genomic_DNA"/>
</dbReference>
<evidence type="ECO:0000313" key="2">
    <source>
        <dbReference type="Proteomes" id="UP001144978"/>
    </source>
</evidence>
<reference evidence="1" key="1">
    <citation type="submission" date="2022-08" db="EMBL/GenBank/DDBJ databases">
        <title>Genome Sequence of Pycnoporus sanguineus.</title>
        <authorList>
            <person name="Buettner E."/>
        </authorList>
    </citation>
    <scope>NUCLEOTIDE SEQUENCE</scope>
    <source>
        <strain evidence="1">CG-C14</strain>
    </source>
</reference>